<evidence type="ECO:0000313" key="2">
    <source>
        <dbReference type="Proteomes" id="UP000238205"/>
    </source>
</evidence>
<evidence type="ECO:0000313" key="1">
    <source>
        <dbReference type="EMBL" id="PRY74754.1"/>
    </source>
</evidence>
<organism evidence="1 2">
    <name type="scientific">Alkalibacterium olivapovliticus</name>
    <dbReference type="NCBI Taxonomy" id="99907"/>
    <lineage>
        <taxon>Bacteria</taxon>
        <taxon>Bacillati</taxon>
        <taxon>Bacillota</taxon>
        <taxon>Bacilli</taxon>
        <taxon>Lactobacillales</taxon>
        <taxon>Carnobacteriaceae</taxon>
        <taxon>Alkalibacterium</taxon>
    </lineage>
</organism>
<dbReference type="Proteomes" id="UP000238205">
    <property type="component" value="Unassembled WGS sequence"/>
</dbReference>
<dbReference type="EMBL" id="PVTO01000039">
    <property type="protein sequence ID" value="PRY74754.1"/>
    <property type="molecule type" value="Genomic_DNA"/>
</dbReference>
<gene>
    <name evidence="1" type="ORF">CLV38_13910</name>
</gene>
<name>A0A2T0VTT3_9LACT</name>
<dbReference type="RefSeq" id="WP_106196206.1">
    <property type="nucleotide sequence ID" value="NZ_PVTO01000039.1"/>
</dbReference>
<dbReference type="AlphaFoldDB" id="A0A2T0VTT3"/>
<sequence length="120" mass="13555">MKKLRQFLKFDTDEFFKGKDIRILAHEPWNSYSDGRITKILGTKYKCIIALDNTKYEGDDIAPDLNGGEPIVVKVPKGAVEYKKFSKIKFVNATASVYGQFQSELSVQAEDIQIEASKTS</sequence>
<proteinExistence type="predicted"/>
<dbReference type="OrthoDB" id="1692166at2"/>
<comment type="caution">
    <text evidence="1">The sequence shown here is derived from an EMBL/GenBank/DDBJ whole genome shotgun (WGS) entry which is preliminary data.</text>
</comment>
<protein>
    <submittedName>
        <fullName evidence="1">Uncharacterized protein</fullName>
    </submittedName>
</protein>
<reference evidence="1 2" key="1">
    <citation type="submission" date="2018-03" db="EMBL/GenBank/DDBJ databases">
        <title>Genomic Encyclopedia of Archaeal and Bacterial Type Strains, Phase II (KMG-II): from individual species to whole genera.</title>
        <authorList>
            <person name="Goeker M."/>
        </authorList>
    </citation>
    <scope>NUCLEOTIDE SEQUENCE [LARGE SCALE GENOMIC DNA]</scope>
    <source>
        <strain evidence="1 2">DSM 13175</strain>
    </source>
</reference>
<keyword evidence="2" id="KW-1185">Reference proteome</keyword>
<accession>A0A2T0VTT3</accession>